<gene>
    <name evidence="1" type="ORF">D1Y85_22610</name>
</gene>
<evidence type="ECO:0000313" key="1">
    <source>
        <dbReference type="EMBL" id="RQH02089.1"/>
    </source>
</evidence>
<dbReference type="CDD" id="cd00719">
    <property type="entry name" value="GIY-YIG_SF"/>
    <property type="match status" value="1"/>
</dbReference>
<dbReference type="AlphaFoldDB" id="A0A3N6MDZ4"/>
<keyword evidence="2" id="KW-1185">Reference proteome</keyword>
<proteinExistence type="predicted"/>
<accession>A0A3N6MDZ4</accession>
<comment type="caution">
    <text evidence="1">The sequence shown here is derived from an EMBL/GenBank/DDBJ whole genome shotgun (WGS) entry which is preliminary data.</text>
</comment>
<reference evidence="1 2" key="1">
    <citation type="submission" date="2018-11" db="EMBL/GenBank/DDBJ databases">
        <title>Paraburkholderia sp. DHOA04, isolated from soil.</title>
        <authorList>
            <person name="Gao Z.-H."/>
            <person name="Qiu L.-H."/>
            <person name="Fu J.-C."/>
        </authorList>
    </citation>
    <scope>NUCLEOTIDE SEQUENCE [LARGE SCALE GENOMIC DNA]</scope>
    <source>
        <strain evidence="1 2">DHOA04</strain>
    </source>
</reference>
<dbReference type="Proteomes" id="UP000272778">
    <property type="component" value="Unassembled WGS sequence"/>
</dbReference>
<dbReference type="EMBL" id="RQIS01000020">
    <property type="protein sequence ID" value="RQH02089.1"/>
    <property type="molecule type" value="Genomic_DNA"/>
</dbReference>
<dbReference type="RefSeq" id="WP_124153307.1">
    <property type="nucleotide sequence ID" value="NZ_RQIS01000020.1"/>
</dbReference>
<name>A0A3N6MDZ4_9BURK</name>
<sequence>MPIAPCFLFKNSYEFKPKSEINSVPIRVRGIYVLYDERDVVYIGMARGEKSGVRGRLKKHEDDCGKTWSHFSVFEVWDNITKEQVEELEGLFRHIYRHDTHANPFNIQRSYAPLQQIERGDVADWL</sequence>
<organism evidence="1 2">
    <name type="scientific">Paraburkholderia dinghuensis</name>
    <dbReference type="NCBI Taxonomy" id="2305225"/>
    <lineage>
        <taxon>Bacteria</taxon>
        <taxon>Pseudomonadati</taxon>
        <taxon>Pseudomonadota</taxon>
        <taxon>Betaproteobacteria</taxon>
        <taxon>Burkholderiales</taxon>
        <taxon>Burkholderiaceae</taxon>
        <taxon>Paraburkholderia</taxon>
    </lineage>
</organism>
<protein>
    <submittedName>
        <fullName evidence="1">GIY-YIG nuclease family protein</fullName>
    </submittedName>
</protein>
<dbReference type="OrthoDB" id="1493526at2"/>
<evidence type="ECO:0000313" key="2">
    <source>
        <dbReference type="Proteomes" id="UP000272778"/>
    </source>
</evidence>